<evidence type="ECO:0000259" key="5">
    <source>
        <dbReference type="PROSITE" id="PS50110"/>
    </source>
</evidence>
<dbReference type="InterPro" id="IPR001789">
    <property type="entry name" value="Sig_transdc_resp-reg_receiver"/>
</dbReference>
<protein>
    <submittedName>
        <fullName evidence="6">Signal transduction response regulator receiver domain</fullName>
    </submittedName>
</protein>
<dbReference type="PANTHER" id="PTHR48111">
    <property type="entry name" value="REGULATOR OF RPOS"/>
    <property type="match status" value="1"/>
</dbReference>
<organism evidence="6 7">
    <name type="scientific">Desulfoluna butyratoxydans</name>
    <dbReference type="NCBI Taxonomy" id="231438"/>
    <lineage>
        <taxon>Bacteria</taxon>
        <taxon>Pseudomonadati</taxon>
        <taxon>Thermodesulfobacteriota</taxon>
        <taxon>Desulfobacteria</taxon>
        <taxon>Desulfobacterales</taxon>
        <taxon>Desulfolunaceae</taxon>
        <taxon>Desulfoluna</taxon>
    </lineage>
</organism>
<dbReference type="GO" id="GO:0000976">
    <property type="term" value="F:transcription cis-regulatory region binding"/>
    <property type="evidence" value="ECO:0007669"/>
    <property type="project" value="TreeGrafter"/>
</dbReference>
<dbReference type="InterPro" id="IPR011006">
    <property type="entry name" value="CheY-like_superfamily"/>
</dbReference>
<keyword evidence="2" id="KW-0902">Two-component regulatory system</keyword>
<proteinExistence type="predicted"/>
<evidence type="ECO:0000313" key="6">
    <source>
        <dbReference type="EMBL" id="VFQ43412.1"/>
    </source>
</evidence>
<dbReference type="PROSITE" id="PS50110">
    <property type="entry name" value="RESPONSE_REGULATORY"/>
    <property type="match status" value="1"/>
</dbReference>
<keyword evidence="3" id="KW-0238">DNA-binding</keyword>
<dbReference type="PANTHER" id="PTHR48111:SF40">
    <property type="entry name" value="PHOSPHATE REGULON TRANSCRIPTIONAL REGULATORY PROTEIN PHOB"/>
    <property type="match status" value="1"/>
</dbReference>
<dbReference type="InterPro" id="IPR039420">
    <property type="entry name" value="WalR-like"/>
</dbReference>
<dbReference type="GO" id="GO:0000156">
    <property type="term" value="F:phosphorelay response regulator activity"/>
    <property type="evidence" value="ECO:0007669"/>
    <property type="project" value="TreeGrafter"/>
</dbReference>
<dbReference type="SUPFAM" id="SSF52172">
    <property type="entry name" value="CheY-like"/>
    <property type="match status" value="1"/>
</dbReference>
<gene>
    <name evidence="6" type="ORF">MSL71_10410</name>
</gene>
<accession>A0A4U8YP18</accession>
<reference evidence="6 7" key="1">
    <citation type="submission" date="2019-03" db="EMBL/GenBank/DDBJ databases">
        <authorList>
            <person name="Nijsse B."/>
        </authorList>
    </citation>
    <scope>NUCLEOTIDE SEQUENCE [LARGE SCALE GENOMIC DNA]</scope>
    <source>
        <strain evidence="6">Desulfoluna butyratoxydans MSL71</strain>
    </source>
</reference>
<dbReference type="Pfam" id="PF00072">
    <property type="entry name" value="Response_reg"/>
    <property type="match status" value="1"/>
</dbReference>
<keyword evidence="7" id="KW-1185">Reference proteome</keyword>
<dbReference type="Gene3D" id="3.40.50.2300">
    <property type="match status" value="1"/>
</dbReference>
<dbReference type="GO" id="GO:0006355">
    <property type="term" value="P:regulation of DNA-templated transcription"/>
    <property type="evidence" value="ECO:0007669"/>
    <property type="project" value="TreeGrafter"/>
</dbReference>
<dbReference type="GO" id="GO:0032993">
    <property type="term" value="C:protein-DNA complex"/>
    <property type="evidence" value="ECO:0007669"/>
    <property type="project" value="TreeGrafter"/>
</dbReference>
<feature type="modified residue" description="4-aspartylphosphate" evidence="4">
    <location>
        <position position="53"/>
    </location>
</feature>
<name>A0A4U8YP18_9BACT</name>
<dbReference type="AlphaFoldDB" id="A0A4U8YP18"/>
<dbReference type="GO" id="GO:0005829">
    <property type="term" value="C:cytosol"/>
    <property type="evidence" value="ECO:0007669"/>
    <property type="project" value="TreeGrafter"/>
</dbReference>
<evidence type="ECO:0000256" key="3">
    <source>
        <dbReference type="ARBA" id="ARBA00023125"/>
    </source>
</evidence>
<dbReference type="RefSeq" id="WP_180137628.1">
    <property type="nucleotide sequence ID" value="NZ_CAADHO010000002.1"/>
</dbReference>
<evidence type="ECO:0000256" key="2">
    <source>
        <dbReference type="ARBA" id="ARBA00023012"/>
    </source>
</evidence>
<dbReference type="EMBL" id="CAADHO010000002">
    <property type="protein sequence ID" value="VFQ43412.1"/>
    <property type="molecule type" value="Genomic_DNA"/>
</dbReference>
<evidence type="ECO:0000256" key="1">
    <source>
        <dbReference type="ARBA" id="ARBA00022553"/>
    </source>
</evidence>
<keyword evidence="1 4" id="KW-0597">Phosphoprotein</keyword>
<evidence type="ECO:0000256" key="4">
    <source>
        <dbReference type="PROSITE-ProRule" id="PRU00169"/>
    </source>
</evidence>
<evidence type="ECO:0000313" key="7">
    <source>
        <dbReference type="Proteomes" id="UP000507962"/>
    </source>
</evidence>
<sequence length="120" mass="13166">MTTHVLLIDDEQEFVTTLAERLDIRGFATATAQDGDTGLSLIRQKAFDVVILDLLMPGMNGLETLKHIRHIAPDLPVILLTGHGSTREGMEGMRLGAVDYLMKPLAIEDLLDKLKEVVAS</sequence>
<feature type="domain" description="Response regulatory" evidence="5">
    <location>
        <begin position="4"/>
        <end position="118"/>
    </location>
</feature>
<dbReference type="Proteomes" id="UP000507962">
    <property type="component" value="Unassembled WGS sequence"/>
</dbReference>
<dbReference type="SMART" id="SM00448">
    <property type="entry name" value="REC"/>
    <property type="match status" value="1"/>
</dbReference>